<comment type="caution">
    <text evidence="2">The sequence shown here is derived from an EMBL/GenBank/DDBJ whole genome shotgun (WGS) entry which is preliminary data.</text>
</comment>
<evidence type="ECO:0000256" key="1">
    <source>
        <dbReference type="SAM" id="SignalP"/>
    </source>
</evidence>
<keyword evidence="3" id="KW-1185">Reference proteome</keyword>
<sequence>MRIYFIVALFGVAQGQGQSANSSFDPCSGILCGPLPTCPDGSAPITPPDMCCPECSPIVGASNIQSGGAIQPFDNCPPCDPLPTCADGSLPSKPPGECCPYCPPIDVTPPFDMLPPIDMSTPGFDVYPPGNVAQPIDVFPPSNVNPPVDVFPPGNVNPPVDVFPPNNVNSPSIVNQPFP</sequence>
<accession>A0A9D4I963</accession>
<organism evidence="2 3">
    <name type="scientific">Dreissena polymorpha</name>
    <name type="common">Zebra mussel</name>
    <name type="synonym">Mytilus polymorpha</name>
    <dbReference type="NCBI Taxonomy" id="45954"/>
    <lineage>
        <taxon>Eukaryota</taxon>
        <taxon>Metazoa</taxon>
        <taxon>Spiralia</taxon>
        <taxon>Lophotrochozoa</taxon>
        <taxon>Mollusca</taxon>
        <taxon>Bivalvia</taxon>
        <taxon>Autobranchia</taxon>
        <taxon>Heteroconchia</taxon>
        <taxon>Euheterodonta</taxon>
        <taxon>Imparidentia</taxon>
        <taxon>Neoheterodontei</taxon>
        <taxon>Myida</taxon>
        <taxon>Dreissenoidea</taxon>
        <taxon>Dreissenidae</taxon>
        <taxon>Dreissena</taxon>
    </lineage>
</organism>
<protein>
    <submittedName>
        <fullName evidence="2">Uncharacterized protein</fullName>
    </submittedName>
</protein>
<proteinExistence type="predicted"/>
<feature type="chain" id="PRO_5038800915" evidence="1">
    <location>
        <begin position="18"/>
        <end position="179"/>
    </location>
</feature>
<evidence type="ECO:0000313" key="3">
    <source>
        <dbReference type="Proteomes" id="UP000828390"/>
    </source>
</evidence>
<evidence type="ECO:0000313" key="2">
    <source>
        <dbReference type="EMBL" id="KAH3752950.1"/>
    </source>
</evidence>
<keyword evidence="1" id="KW-0732">Signal</keyword>
<dbReference type="AlphaFoldDB" id="A0A9D4I963"/>
<dbReference type="Proteomes" id="UP000828390">
    <property type="component" value="Unassembled WGS sequence"/>
</dbReference>
<dbReference type="EMBL" id="JAIWYP010000010">
    <property type="protein sequence ID" value="KAH3752950.1"/>
    <property type="molecule type" value="Genomic_DNA"/>
</dbReference>
<reference evidence="2" key="1">
    <citation type="journal article" date="2019" name="bioRxiv">
        <title>The Genome of the Zebra Mussel, Dreissena polymorpha: A Resource for Invasive Species Research.</title>
        <authorList>
            <person name="McCartney M.A."/>
            <person name="Auch B."/>
            <person name="Kono T."/>
            <person name="Mallez S."/>
            <person name="Zhang Y."/>
            <person name="Obille A."/>
            <person name="Becker A."/>
            <person name="Abrahante J.E."/>
            <person name="Garbe J."/>
            <person name="Badalamenti J.P."/>
            <person name="Herman A."/>
            <person name="Mangelson H."/>
            <person name="Liachko I."/>
            <person name="Sullivan S."/>
            <person name="Sone E.D."/>
            <person name="Koren S."/>
            <person name="Silverstein K.A.T."/>
            <person name="Beckman K.B."/>
            <person name="Gohl D.M."/>
        </authorList>
    </citation>
    <scope>NUCLEOTIDE SEQUENCE</scope>
    <source>
        <strain evidence="2">Duluth1</strain>
        <tissue evidence="2">Whole animal</tissue>
    </source>
</reference>
<feature type="signal peptide" evidence="1">
    <location>
        <begin position="1"/>
        <end position="17"/>
    </location>
</feature>
<gene>
    <name evidence="2" type="ORF">DPMN_187576</name>
</gene>
<reference evidence="2" key="2">
    <citation type="submission" date="2020-11" db="EMBL/GenBank/DDBJ databases">
        <authorList>
            <person name="McCartney M.A."/>
            <person name="Auch B."/>
            <person name="Kono T."/>
            <person name="Mallez S."/>
            <person name="Becker A."/>
            <person name="Gohl D.M."/>
            <person name="Silverstein K.A.T."/>
            <person name="Koren S."/>
            <person name="Bechman K.B."/>
            <person name="Herman A."/>
            <person name="Abrahante J.E."/>
            <person name="Garbe J."/>
        </authorList>
    </citation>
    <scope>NUCLEOTIDE SEQUENCE</scope>
    <source>
        <strain evidence="2">Duluth1</strain>
        <tissue evidence="2">Whole animal</tissue>
    </source>
</reference>
<name>A0A9D4I963_DREPO</name>